<keyword evidence="3" id="KW-1185">Reference proteome</keyword>
<accession>A0ABQ9GG53</accession>
<evidence type="ECO:0000256" key="1">
    <source>
        <dbReference type="SAM" id="MobiDB-lite"/>
    </source>
</evidence>
<evidence type="ECO:0000313" key="3">
    <source>
        <dbReference type="Proteomes" id="UP001159363"/>
    </source>
</evidence>
<name>A0ABQ9GG53_9NEOP</name>
<comment type="caution">
    <text evidence="2">The sequence shown here is derived from an EMBL/GenBank/DDBJ whole genome shotgun (WGS) entry which is preliminary data.</text>
</comment>
<evidence type="ECO:0000313" key="2">
    <source>
        <dbReference type="EMBL" id="KAJ8870792.1"/>
    </source>
</evidence>
<feature type="region of interest" description="Disordered" evidence="1">
    <location>
        <begin position="693"/>
        <end position="719"/>
    </location>
</feature>
<dbReference type="EMBL" id="JARBHB010000012">
    <property type="protein sequence ID" value="KAJ8870792.1"/>
    <property type="molecule type" value="Genomic_DNA"/>
</dbReference>
<reference evidence="2 3" key="1">
    <citation type="submission" date="2023-02" db="EMBL/GenBank/DDBJ databases">
        <title>LHISI_Scaffold_Assembly.</title>
        <authorList>
            <person name="Stuart O.P."/>
            <person name="Cleave R."/>
            <person name="Magrath M.J.L."/>
            <person name="Mikheyev A.S."/>
        </authorList>
    </citation>
    <scope>NUCLEOTIDE SEQUENCE [LARGE SCALE GENOMIC DNA]</scope>
    <source>
        <strain evidence="2">Daus_M_001</strain>
        <tissue evidence="2">Leg muscle</tissue>
    </source>
</reference>
<protein>
    <submittedName>
        <fullName evidence="2">Uncharacterized protein</fullName>
    </submittedName>
</protein>
<dbReference type="Proteomes" id="UP001159363">
    <property type="component" value="Chromosome 11"/>
</dbReference>
<proteinExistence type="predicted"/>
<feature type="compositionally biased region" description="Polar residues" evidence="1">
    <location>
        <begin position="698"/>
        <end position="708"/>
    </location>
</feature>
<gene>
    <name evidence="2" type="ORF">PR048_027091</name>
</gene>
<organism evidence="2 3">
    <name type="scientific">Dryococelus australis</name>
    <dbReference type="NCBI Taxonomy" id="614101"/>
    <lineage>
        <taxon>Eukaryota</taxon>
        <taxon>Metazoa</taxon>
        <taxon>Ecdysozoa</taxon>
        <taxon>Arthropoda</taxon>
        <taxon>Hexapoda</taxon>
        <taxon>Insecta</taxon>
        <taxon>Pterygota</taxon>
        <taxon>Neoptera</taxon>
        <taxon>Polyneoptera</taxon>
        <taxon>Phasmatodea</taxon>
        <taxon>Verophasmatodea</taxon>
        <taxon>Anareolatae</taxon>
        <taxon>Phasmatidae</taxon>
        <taxon>Eurycanthinae</taxon>
        <taxon>Dryococelus</taxon>
    </lineage>
</organism>
<sequence>MLNTPPRIALIGSRDPDVQISTLRSTTQVRPQVQAKYAYRLFTVKRALLKALRMTYLYYTLCITPPYSAHFIVESVYISSRAQGYFPTSTLSEGRVLNLACEILAVVPRPPAMWKLRARHGREVTSVGATRFRLSYIITLSPYRSGTITLASAILVGVATRVRCHDRLACSPPTKAIRAQNTRPVHSGFSHVGIVPDNSVGRTGFLGDLPSSPRFHSGAAPYSPQSPSSTLKASLLRASKIPHLTSTQLRKTTTAKPGTNPLFCAPVYVHRYVCPSGKIYSLHGTRKNGNEIPAGCNMIAWCDCDFHSTRRELFELPNETRLLNFMPTEFDLQLAGRTRRTEEAVGQVSNVLVAGENKNYSQGFAFTRTHVQLERVRKREHREAFGIMQLLNSALVESLQSIVLYLSTDVITHSDRAATEYSRNRKGSTPIKPTRQWQRLQHFQHASVPVRLPLRIEPFSLLWEAICATKELPGRVFPGISHLPPLLHSDTAPSSPYFILIGTQDLAVKSCPNLFIHSLDVKMWNYFPSIVTNFTWRMFLSASVKIHAGISRFPQPLIPVLLHTHLNHPHRLSTQISSLSHSKVDFKSAHLTLYGCRRKASGLTTTPGGFAGNTRTHAVRRLTRRVVRVPDVSSRVLYVALRGGTSPLSGRPGGGVRGRLTRGSIRGRMPRQLAAAPSQPLSITNTIQPLSARCAHGNQDSGLRQTRYSIPGSEREKKG</sequence>